<dbReference type="EMBL" id="CM024802">
    <property type="protein sequence ID" value="KAG8011377.1"/>
    <property type="molecule type" value="Genomic_DNA"/>
</dbReference>
<accession>A0ACB7FA65</accession>
<comment type="caution">
    <text evidence="1">The sequence shown here is derived from an EMBL/GenBank/DDBJ whole genome shotgun (WGS) entry which is preliminary data.</text>
</comment>
<name>A0ACB7FA65_NIBAL</name>
<evidence type="ECO:0000313" key="2">
    <source>
        <dbReference type="Proteomes" id="UP000805704"/>
    </source>
</evidence>
<organism evidence="1 2">
    <name type="scientific">Nibea albiflora</name>
    <name type="common">Yellow drum</name>
    <name type="synonym">Corvina albiflora</name>
    <dbReference type="NCBI Taxonomy" id="240163"/>
    <lineage>
        <taxon>Eukaryota</taxon>
        <taxon>Metazoa</taxon>
        <taxon>Chordata</taxon>
        <taxon>Craniata</taxon>
        <taxon>Vertebrata</taxon>
        <taxon>Euteleostomi</taxon>
        <taxon>Actinopterygii</taxon>
        <taxon>Neopterygii</taxon>
        <taxon>Teleostei</taxon>
        <taxon>Neoteleostei</taxon>
        <taxon>Acanthomorphata</taxon>
        <taxon>Eupercaria</taxon>
        <taxon>Sciaenidae</taxon>
        <taxon>Nibea</taxon>
    </lineage>
</organism>
<proteinExistence type="predicted"/>
<evidence type="ECO:0000313" key="1">
    <source>
        <dbReference type="EMBL" id="KAG8011377.1"/>
    </source>
</evidence>
<dbReference type="Proteomes" id="UP000805704">
    <property type="component" value="Chromosome 14"/>
</dbReference>
<keyword evidence="2" id="KW-1185">Reference proteome</keyword>
<sequence>MDDDFLLAIQLQEQFNNEYETSLFPSNGFEDNGLGQSSKKRKVEVTGGGSDVVPYWKPAVQPERPLSIVDETWEMLDPNPDVRAMFLEFNDMFFWGKLCGVEVKWSPRMTLCAGVCSYEGRGGLCSIRLSEPLLKLRPRKDLVENNRDRDGHGPEFCKHMNRINNATGTKISIYHSFHDEVDVYRQHWWKCNGPCQNRKPYFGFVKRAMNRAPSSLDPWWEDHRRTCGGTYTKVKEPEGYGKKGKKDGKKDGKTSEKKALGNGKPSNSLTSPSGSAASSSFPKQQSTHSASSPRTSNPSSSQSRSSVVSTGTKGSPVKPTQSKYFNHSNGDSASGAAGGGQPSRKRPWDDRSSSAAIFNFFTKTLGGDSAASRESVKTTSPAMQQRTAKQPPLPPPPPPPPLLLHSFLPTFLSRTAQCFFLGFLLLCTDGQLSRVPSQGAGVKDQRAS</sequence>
<reference evidence="1" key="1">
    <citation type="submission" date="2020-04" db="EMBL/GenBank/DDBJ databases">
        <title>A chromosome-scale assembly and high-density genetic map of the yellow drum (Nibea albiflora) genome.</title>
        <authorList>
            <person name="Xu D."/>
            <person name="Zhang W."/>
            <person name="Chen R."/>
            <person name="Tan P."/>
            <person name="Wang L."/>
            <person name="Song H."/>
            <person name="Tian L."/>
            <person name="Zhu Q."/>
            <person name="Wang B."/>
        </authorList>
    </citation>
    <scope>NUCLEOTIDE SEQUENCE</scope>
    <source>
        <strain evidence="1">ZJHYS-2018</strain>
    </source>
</reference>
<gene>
    <name evidence="1" type="primary">SPRTN</name>
    <name evidence="1" type="ORF">GBF38_006139</name>
</gene>
<protein>
    <submittedName>
        <fullName evidence="1">SprT-like domain-containing protein Spartan</fullName>
    </submittedName>
</protein>